<dbReference type="EMBL" id="PIQH01000002">
    <property type="protein sequence ID" value="RUO81101.1"/>
    <property type="molecule type" value="Genomic_DNA"/>
</dbReference>
<evidence type="ECO:0000259" key="1">
    <source>
        <dbReference type="PROSITE" id="PS51201"/>
    </source>
</evidence>
<dbReference type="SUPFAM" id="SSF51735">
    <property type="entry name" value="NAD(P)-binding Rossmann-fold domains"/>
    <property type="match status" value="1"/>
</dbReference>
<proteinExistence type="predicted"/>
<gene>
    <name evidence="2" type="ORF">CWI84_03035</name>
</gene>
<reference evidence="2 3" key="1">
    <citation type="journal article" date="2011" name="Front. Microbiol.">
        <title>Genomic signatures of strain selection and enhancement in Bacillus atrophaeus var. globigii, a historical biowarfare simulant.</title>
        <authorList>
            <person name="Gibbons H.S."/>
            <person name="Broomall S.M."/>
            <person name="McNew L.A."/>
            <person name="Daligault H."/>
            <person name="Chapman C."/>
            <person name="Bruce D."/>
            <person name="Karavis M."/>
            <person name="Krepps M."/>
            <person name="McGregor P.A."/>
            <person name="Hong C."/>
            <person name="Park K.H."/>
            <person name="Akmal A."/>
            <person name="Feldman A."/>
            <person name="Lin J.S."/>
            <person name="Chang W.E."/>
            <person name="Higgs B.W."/>
            <person name="Demirev P."/>
            <person name="Lindquist J."/>
            <person name="Liem A."/>
            <person name="Fochler E."/>
            <person name="Read T.D."/>
            <person name="Tapia R."/>
            <person name="Johnson S."/>
            <person name="Bishop-Lilly K.A."/>
            <person name="Detter C."/>
            <person name="Han C."/>
            <person name="Sozhamannan S."/>
            <person name="Rosenzweig C.N."/>
            <person name="Skowronski E.W."/>
        </authorList>
    </citation>
    <scope>NUCLEOTIDE SEQUENCE [LARGE SCALE GENOMIC DNA]</scope>
    <source>
        <strain evidence="2 3">CC-PW-9</strain>
    </source>
</reference>
<dbReference type="Gene3D" id="3.30.70.1450">
    <property type="entry name" value="Regulator of K+ conductance, C-terminal domain"/>
    <property type="match status" value="1"/>
</dbReference>
<evidence type="ECO:0000313" key="3">
    <source>
        <dbReference type="Proteomes" id="UP000287996"/>
    </source>
</evidence>
<dbReference type="AlphaFoldDB" id="A0A432ZTD8"/>
<dbReference type="GO" id="GO:0006813">
    <property type="term" value="P:potassium ion transport"/>
    <property type="evidence" value="ECO:0007669"/>
    <property type="project" value="InterPro"/>
</dbReference>
<dbReference type="PANTHER" id="PTHR43833">
    <property type="entry name" value="POTASSIUM CHANNEL PROTEIN 2-RELATED-RELATED"/>
    <property type="match status" value="1"/>
</dbReference>
<accession>A0A432ZTD8</accession>
<dbReference type="Proteomes" id="UP000287996">
    <property type="component" value="Unassembled WGS sequence"/>
</dbReference>
<dbReference type="PANTHER" id="PTHR43833:SF7">
    <property type="entry name" value="KTR SYSTEM POTASSIUM UPTAKE PROTEIN C"/>
    <property type="match status" value="1"/>
</dbReference>
<dbReference type="InterPro" id="IPR003148">
    <property type="entry name" value="RCK_N"/>
</dbReference>
<organism evidence="2 3">
    <name type="scientific">Idiomarina tyrosinivorans</name>
    <dbReference type="NCBI Taxonomy" id="1445662"/>
    <lineage>
        <taxon>Bacteria</taxon>
        <taxon>Pseudomonadati</taxon>
        <taxon>Pseudomonadota</taxon>
        <taxon>Gammaproteobacteria</taxon>
        <taxon>Alteromonadales</taxon>
        <taxon>Idiomarinaceae</taxon>
        <taxon>Idiomarina</taxon>
    </lineage>
</organism>
<dbReference type="Pfam" id="PF02254">
    <property type="entry name" value="TrkA_N"/>
    <property type="match status" value="1"/>
</dbReference>
<dbReference type="InterPro" id="IPR036721">
    <property type="entry name" value="RCK_C_sf"/>
</dbReference>
<protein>
    <submittedName>
        <fullName evidence="2">Potassium transporter TrkA</fullName>
    </submittedName>
</protein>
<dbReference type="RefSeq" id="WP_126841096.1">
    <property type="nucleotide sequence ID" value="NZ_PIQH01000002.1"/>
</dbReference>
<dbReference type="OrthoDB" id="9776294at2"/>
<sequence>MAQFAIIGLGRFGAQASLELLNLGHAVIGVDNDAKLVDALADDLTHSAIADVTDERALKELNLASCDAVLVAIGEDLQASLLCVLHLKNMGVKEIWAKATSKEHHMILTKLGVNRIVHPEEEMGIRIAQSLNYPMVNDYLALGHNWFIVEVDASESLDGEPLKSVLGDEEEHLHALLVKRKDQVFASPQDELVLKHKDLLVLAGSLKALKSIAERLE</sequence>
<dbReference type="PROSITE" id="PS51201">
    <property type="entry name" value="RCK_N"/>
    <property type="match status" value="1"/>
</dbReference>
<name>A0A432ZTD8_9GAMM</name>
<dbReference type="InterPro" id="IPR036291">
    <property type="entry name" value="NAD(P)-bd_dom_sf"/>
</dbReference>
<dbReference type="InterPro" id="IPR050721">
    <property type="entry name" value="Trk_Ktr_HKT_K-transport"/>
</dbReference>
<dbReference type="Gene3D" id="3.40.50.720">
    <property type="entry name" value="NAD(P)-binding Rossmann-like Domain"/>
    <property type="match status" value="1"/>
</dbReference>
<dbReference type="SUPFAM" id="SSF116726">
    <property type="entry name" value="TrkA C-terminal domain-like"/>
    <property type="match status" value="1"/>
</dbReference>
<comment type="caution">
    <text evidence="2">The sequence shown here is derived from an EMBL/GenBank/DDBJ whole genome shotgun (WGS) entry which is preliminary data.</text>
</comment>
<feature type="domain" description="RCK N-terminal" evidence="1">
    <location>
        <begin position="1"/>
        <end position="117"/>
    </location>
</feature>
<evidence type="ECO:0000313" key="2">
    <source>
        <dbReference type="EMBL" id="RUO81101.1"/>
    </source>
</evidence>
<keyword evidence="3" id="KW-1185">Reference proteome</keyword>